<dbReference type="Proteomes" id="UP000199602">
    <property type="component" value="Unassembled WGS sequence"/>
</dbReference>
<protein>
    <submittedName>
        <fullName evidence="1">Uncharacterized protein</fullName>
    </submittedName>
</protein>
<organism evidence="1 2">
    <name type="scientific">Desulfonauticus submarinus</name>
    <dbReference type="NCBI Taxonomy" id="206665"/>
    <lineage>
        <taxon>Bacteria</taxon>
        <taxon>Pseudomonadati</taxon>
        <taxon>Thermodesulfobacteriota</taxon>
        <taxon>Desulfovibrionia</taxon>
        <taxon>Desulfovibrionales</taxon>
        <taxon>Desulfonauticaceae</taxon>
        <taxon>Desulfonauticus</taxon>
    </lineage>
</organism>
<dbReference type="STRING" id="206665.SAMN04488516_1017"/>
<gene>
    <name evidence="1" type="ORF">SAMN04488516_1017</name>
</gene>
<dbReference type="AlphaFoldDB" id="A0A1G9ZFE3"/>
<name>A0A1G9ZFE3_9BACT</name>
<keyword evidence="2" id="KW-1185">Reference proteome</keyword>
<reference evidence="1 2" key="1">
    <citation type="submission" date="2016-10" db="EMBL/GenBank/DDBJ databases">
        <authorList>
            <person name="de Groot N.N."/>
        </authorList>
    </citation>
    <scope>NUCLEOTIDE SEQUENCE [LARGE SCALE GENOMIC DNA]</scope>
    <source>
        <strain evidence="1 2">DSM 15269</strain>
    </source>
</reference>
<dbReference type="RefSeq" id="WP_159427654.1">
    <property type="nucleotide sequence ID" value="NZ_FNIN01000001.1"/>
</dbReference>
<accession>A0A1G9ZFE3</accession>
<evidence type="ECO:0000313" key="2">
    <source>
        <dbReference type="Proteomes" id="UP000199602"/>
    </source>
</evidence>
<dbReference type="EMBL" id="FNIN01000001">
    <property type="protein sequence ID" value="SDN20142.1"/>
    <property type="molecule type" value="Genomic_DNA"/>
</dbReference>
<evidence type="ECO:0000313" key="1">
    <source>
        <dbReference type="EMBL" id="SDN20142.1"/>
    </source>
</evidence>
<sequence>MNIREKLESMMVAITFAEANCPNKAKYFLNSKSQKKIKNISKKRVERRATPRVRL</sequence>
<proteinExistence type="predicted"/>